<name>A0A2P2QR36_RHIMU</name>
<organism evidence="1">
    <name type="scientific">Rhizophora mucronata</name>
    <name type="common">Asiatic mangrove</name>
    <dbReference type="NCBI Taxonomy" id="61149"/>
    <lineage>
        <taxon>Eukaryota</taxon>
        <taxon>Viridiplantae</taxon>
        <taxon>Streptophyta</taxon>
        <taxon>Embryophyta</taxon>
        <taxon>Tracheophyta</taxon>
        <taxon>Spermatophyta</taxon>
        <taxon>Magnoliopsida</taxon>
        <taxon>eudicotyledons</taxon>
        <taxon>Gunneridae</taxon>
        <taxon>Pentapetalae</taxon>
        <taxon>rosids</taxon>
        <taxon>fabids</taxon>
        <taxon>Malpighiales</taxon>
        <taxon>Rhizophoraceae</taxon>
        <taxon>Rhizophora</taxon>
    </lineage>
</organism>
<reference evidence="1" key="1">
    <citation type="submission" date="2018-02" db="EMBL/GenBank/DDBJ databases">
        <title>Rhizophora mucronata_Transcriptome.</title>
        <authorList>
            <person name="Meera S.P."/>
            <person name="Sreeshan A."/>
            <person name="Augustine A."/>
        </authorList>
    </citation>
    <scope>NUCLEOTIDE SEQUENCE</scope>
    <source>
        <tissue evidence="1">Leaf</tissue>
    </source>
</reference>
<dbReference type="EMBL" id="GGEC01088949">
    <property type="protein sequence ID" value="MBX69433.1"/>
    <property type="molecule type" value="Transcribed_RNA"/>
</dbReference>
<evidence type="ECO:0000313" key="1">
    <source>
        <dbReference type="EMBL" id="MBX69433.1"/>
    </source>
</evidence>
<dbReference type="AlphaFoldDB" id="A0A2P2QR36"/>
<proteinExistence type="predicted"/>
<sequence>MRWPRIRNKCLSTKQCFHQHHLCFTTSTRVKNPKGCNVTIMKQQN</sequence>
<accession>A0A2P2QR36</accession>
<protein>
    <submittedName>
        <fullName evidence="1">Uncharacterized protein</fullName>
    </submittedName>
</protein>